<protein>
    <submittedName>
        <fullName evidence="2">Dabb family protein</fullName>
    </submittedName>
</protein>
<keyword evidence="3" id="KW-1185">Reference proteome</keyword>
<organism evidence="2 3">
    <name type="scientific">Paenibacillus albicereus</name>
    <dbReference type="NCBI Taxonomy" id="2726185"/>
    <lineage>
        <taxon>Bacteria</taxon>
        <taxon>Bacillati</taxon>
        <taxon>Bacillota</taxon>
        <taxon>Bacilli</taxon>
        <taxon>Bacillales</taxon>
        <taxon>Paenibacillaceae</taxon>
        <taxon>Paenibacillus</taxon>
    </lineage>
</organism>
<dbReference type="InterPro" id="IPR013097">
    <property type="entry name" value="Dabb"/>
</dbReference>
<dbReference type="Pfam" id="PF07876">
    <property type="entry name" value="Dabb"/>
    <property type="match status" value="1"/>
</dbReference>
<dbReference type="InterPro" id="IPR011008">
    <property type="entry name" value="Dimeric_a/b-barrel"/>
</dbReference>
<accession>A0A6H2H3G1</accession>
<dbReference type="SUPFAM" id="SSF54909">
    <property type="entry name" value="Dimeric alpha+beta barrel"/>
    <property type="match status" value="1"/>
</dbReference>
<evidence type="ECO:0000259" key="1">
    <source>
        <dbReference type="PROSITE" id="PS51502"/>
    </source>
</evidence>
<dbReference type="Gene3D" id="3.30.70.100">
    <property type="match status" value="1"/>
</dbReference>
<feature type="domain" description="Stress-response A/B barrel" evidence="1">
    <location>
        <begin position="1"/>
        <end position="90"/>
    </location>
</feature>
<dbReference type="EMBL" id="CP051428">
    <property type="protein sequence ID" value="QJC54220.1"/>
    <property type="molecule type" value="Genomic_DNA"/>
</dbReference>
<gene>
    <name evidence="2" type="ORF">HGI30_05480</name>
</gene>
<evidence type="ECO:0000313" key="3">
    <source>
        <dbReference type="Proteomes" id="UP000502136"/>
    </source>
</evidence>
<dbReference type="Proteomes" id="UP000502136">
    <property type="component" value="Chromosome"/>
</dbReference>
<dbReference type="SMART" id="SM00886">
    <property type="entry name" value="Dabb"/>
    <property type="match status" value="1"/>
</dbReference>
<dbReference type="KEGG" id="palr:HGI30_05480"/>
<sequence length="104" mass="11839">MVIFDLAREEGSVEETAFLRDGERILTSIPVVRAFGAFRQTSAKNDYRLGFSMEFDSRADYEAYNAHPAHVSFVEERWQKEVSRFLEIDFDLDGATAPREGAGQ</sequence>
<evidence type="ECO:0000313" key="2">
    <source>
        <dbReference type="EMBL" id="QJC54220.1"/>
    </source>
</evidence>
<dbReference type="AlphaFoldDB" id="A0A6H2H3G1"/>
<proteinExistence type="predicted"/>
<name>A0A6H2H3G1_9BACL</name>
<reference evidence="2 3" key="1">
    <citation type="submission" date="2020-04" db="EMBL/GenBank/DDBJ databases">
        <title>Novel Paenibacillus strain UniB2 isolated from commercial digestive syrup.</title>
        <authorList>
            <person name="Thorat V."/>
            <person name="Kirdat K."/>
            <person name="Tiwarekar B."/>
            <person name="Yadav A."/>
        </authorList>
    </citation>
    <scope>NUCLEOTIDE SEQUENCE [LARGE SCALE GENOMIC DNA]</scope>
    <source>
        <strain evidence="2 3">UniB2</strain>
    </source>
</reference>
<dbReference type="PROSITE" id="PS51502">
    <property type="entry name" value="S_R_A_B_BARREL"/>
    <property type="match status" value="1"/>
</dbReference>